<keyword evidence="1" id="KW-0378">Hydrolase</keyword>
<dbReference type="CDD" id="cd00146">
    <property type="entry name" value="PKD"/>
    <property type="match status" value="1"/>
</dbReference>
<keyword evidence="2" id="KW-0732">Signal</keyword>
<dbReference type="KEGG" id="spon:HME9304_00521"/>
<dbReference type="InterPro" id="IPR035986">
    <property type="entry name" value="PKD_dom_sf"/>
</dbReference>
<dbReference type="Pfam" id="PF18911">
    <property type="entry name" value="PKD_4"/>
    <property type="match status" value="1"/>
</dbReference>
<evidence type="ECO:0000256" key="2">
    <source>
        <dbReference type="SAM" id="SignalP"/>
    </source>
</evidence>
<dbReference type="RefSeq" id="WP_112377097.1">
    <property type="nucleotide sequence ID" value="NZ_CP030104.1"/>
</dbReference>
<dbReference type="SMART" id="SM00089">
    <property type="entry name" value="PKD"/>
    <property type="match status" value="1"/>
</dbReference>
<dbReference type="Pfam" id="PF16403">
    <property type="entry name" value="Bact_surface_Ig-like"/>
    <property type="match status" value="1"/>
</dbReference>
<dbReference type="PROSITE" id="PS50093">
    <property type="entry name" value="PKD"/>
    <property type="match status" value="1"/>
</dbReference>
<protein>
    <recommendedName>
        <fullName evidence="3">PKD domain-containing protein</fullName>
    </recommendedName>
</protein>
<dbReference type="InterPro" id="IPR000601">
    <property type="entry name" value="PKD_dom"/>
</dbReference>
<keyword evidence="5" id="KW-1185">Reference proteome</keyword>
<dbReference type="SUPFAM" id="SSF49299">
    <property type="entry name" value="PKD domain"/>
    <property type="match status" value="1"/>
</dbReference>
<dbReference type="Proteomes" id="UP000248536">
    <property type="component" value="Chromosome"/>
</dbReference>
<dbReference type="Gene3D" id="2.60.40.10">
    <property type="entry name" value="Immunoglobulins"/>
    <property type="match status" value="2"/>
</dbReference>
<dbReference type="OrthoDB" id="5381604at2"/>
<dbReference type="EMBL" id="CP030104">
    <property type="protein sequence ID" value="AWX43532.1"/>
    <property type="molecule type" value="Genomic_DNA"/>
</dbReference>
<proteinExistence type="predicted"/>
<evidence type="ECO:0000259" key="3">
    <source>
        <dbReference type="PROSITE" id="PS50093"/>
    </source>
</evidence>
<dbReference type="Pfam" id="PF02018">
    <property type="entry name" value="CBM_4_9"/>
    <property type="match status" value="3"/>
</dbReference>
<evidence type="ECO:0000313" key="4">
    <source>
        <dbReference type="EMBL" id="AWX43532.1"/>
    </source>
</evidence>
<evidence type="ECO:0000313" key="5">
    <source>
        <dbReference type="Proteomes" id="UP000248536"/>
    </source>
</evidence>
<dbReference type="InterPro" id="IPR003305">
    <property type="entry name" value="CenC_carb-bd"/>
</dbReference>
<dbReference type="PROSITE" id="PS51257">
    <property type="entry name" value="PROKAR_LIPOPROTEIN"/>
    <property type="match status" value="1"/>
</dbReference>
<accession>A0A2Z4LNV1</accession>
<dbReference type="SUPFAM" id="SSF49785">
    <property type="entry name" value="Galactose-binding domain-like"/>
    <property type="match status" value="4"/>
</dbReference>
<reference evidence="4 5" key="1">
    <citation type="submission" date="2018-06" db="EMBL/GenBank/DDBJ databases">
        <title>Spongiibacterium sp. HME9304 Genome sequencing and assembly.</title>
        <authorList>
            <person name="Kang H."/>
            <person name="Kim H."/>
            <person name="Joh K."/>
        </authorList>
    </citation>
    <scope>NUCLEOTIDE SEQUENCE [LARGE SCALE GENOMIC DNA]</scope>
    <source>
        <strain evidence="4 5">HME9304</strain>
    </source>
</reference>
<organism evidence="4 5">
    <name type="scientific">Flagellimonas maritima</name>
    <dbReference type="NCBI Taxonomy" id="1383885"/>
    <lineage>
        <taxon>Bacteria</taxon>
        <taxon>Pseudomonadati</taxon>
        <taxon>Bacteroidota</taxon>
        <taxon>Flavobacteriia</taxon>
        <taxon>Flavobacteriales</taxon>
        <taxon>Flavobacteriaceae</taxon>
        <taxon>Flagellimonas</taxon>
    </lineage>
</organism>
<dbReference type="InterPro" id="IPR013783">
    <property type="entry name" value="Ig-like_fold"/>
</dbReference>
<gene>
    <name evidence="4" type="ORF">HME9304_00521</name>
</gene>
<feature type="signal peptide" evidence="2">
    <location>
        <begin position="1"/>
        <end position="22"/>
    </location>
</feature>
<dbReference type="GO" id="GO:0016798">
    <property type="term" value="F:hydrolase activity, acting on glycosyl bonds"/>
    <property type="evidence" value="ECO:0007669"/>
    <property type="project" value="InterPro"/>
</dbReference>
<evidence type="ECO:0000256" key="1">
    <source>
        <dbReference type="ARBA" id="ARBA00022801"/>
    </source>
</evidence>
<dbReference type="InterPro" id="IPR022409">
    <property type="entry name" value="PKD/Chitinase_dom"/>
</dbReference>
<dbReference type="Gene3D" id="2.60.120.260">
    <property type="entry name" value="Galactose-binding domain-like"/>
    <property type="match status" value="4"/>
</dbReference>
<feature type="domain" description="PKD" evidence="3">
    <location>
        <begin position="62"/>
        <end position="108"/>
    </location>
</feature>
<sequence>MKLLFKKTRILSLMILAISFLGCEDDDDANGLPEVVAAFTQTQIEDSGIVSFINISENADFFEWDFGDGTTSTEIDPIKTFADGTYTVTLTASNSAGASSNFSDELIIDIPDTPPAFDSGLLTNGDFESGTDPWIGNAANVTTEGGNSFNLADVQTAGNPFDVNLSQVVELTQGTNYILTFDASSDVTRTIIAGIGLNVAPFTNDTRTIDLTTDTQTFTVALSAADFGGADGRVLFDLGAEVGVVVIDNVSLVEGGDGGFDSGLLINGNFESGVVPWVGNAANVVTEGENSFNQADVQSAGQPFDVNLSQVLELTQGTNYTLTFEASSNVTRTIIAGIGLNVAPFTNDTRTIDLTTDTQTFTLELSAAGFGGADSRVLFDMGAEVGIVIIDNVSLVEGGSGGGDDSEAPVITLTGDATVNLNVGDPAYVDAGATANDNVDGDISGSIVVGGDTVDTNVAGTYTITYNVSDAAGNPATEVTRTVNVEENTFDDGLLTNGDFENGTDSWIGNGLNVVTDSGNSFNSVNVAMAGTPFSVNLSQVIELTKGADYILTFDASSDVSRTILAGIGLNVEPFTNTTQTINLTTDTQTFVLNLNATGFGGADSRILFDMGAETGLVNIDNVSLVLDSGGGDTCPAPPMGELLSNGGFEANSGDGACWQLNESAGSSVTIIDTDANTGTYSARLTTGPSQVPNLKQERFAPTVAGNQNIQVTFRYKITSSFVDGSILEVLAFSERSVGGAVPHNLGNAPGTNTVDVWQTYTGSFTTDANVDEGLSLLIQATCGGVGTCAGEVIIDDVVVEEI</sequence>
<dbReference type="AlphaFoldDB" id="A0A2Z4LNV1"/>
<dbReference type="InterPro" id="IPR032179">
    <property type="entry name" value="Cry22Aa_Ig-like"/>
</dbReference>
<name>A0A2Z4LNV1_9FLAO</name>
<feature type="chain" id="PRO_5016358513" description="PKD domain-containing protein" evidence="2">
    <location>
        <begin position="23"/>
        <end position="803"/>
    </location>
</feature>
<dbReference type="InterPro" id="IPR008979">
    <property type="entry name" value="Galactose-bd-like_sf"/>
</dbReference>